<name>A0A2P8H4A8_9BACL</name>
<evidence type="ECO:0000256" key="1">
    <source>
        <dbReference type="SAM" id="Phobius"/>
    </source>
</evidence>
<accession>A0A2P8H4A8</accession>
<dbReference type="Proteomes" id="UP000242682">
    <property type="component" value="Unassembled WGS sequence"/>
</dbReference>
<dbReference type="OrthoDB" id="2428666at2"/>
<dbReference type="EMBL" id="PYAT01000003">
    <property type="protein sequence ID" value="PSL41051.1"/>
    <property type="molecule type" value="Genomic_DNA"/>
</dbReference>
<organism evidence="2 3">
    <name type="scientific">Planomicrobium soli</name>
    <dbReference type="NCBI Taxonomy" id="1176648"/>
    <lineage>
        <taxon>Bacteria</taxon>
        <taxon>Bacillati</taxon>
        <taxon>Bacillota</taxon>
        <taxon>Bacilli</taxon>
        <taxon>Bacillales</taxon>
        <taxon>Caryophanaceae</taxon>
        <taxon>Planomicrobium</taxon>
    </lineage>
</organism>
<keyword evidence="1" id="KW-0472">Membrane</keyword>
<keyword evidence="3" id="KW-1185">Reference proteome</keyword>
<keyword evidence="1" id="KW-1133">Transmembrane helix</keyword>
<sequence>MFAKLKTIASLSILVGAVLLLAKVEETFKLYNIPYILIAFGFIFLIVSLLATNKEESLLCRIGLHRYERISRDSEIPAMFLYECERCGKKKKAASTI</sequence>
<proteinExistence type="predicted"/>
<protein>
    <submittedName>
        <fullName evidence="2">Uncharacterized protein</fullName>
    </submittedName>
</protein>
<keyword evidence="1" id="KW-0812">Transmembrane</keyword>
<evidence type="ECO:0000313" key="2">
    <source>
        <dbReference type="EMBL" id="PSL41051.1"/>
    </source>
</evidence>
<reference evidence="2 3" key="1">
    <citation type="submission" date="2018-03" db="EMBL/GenBank/DDBJ databases">
        <title>Genomic Encyclopedia of Type Strains, Phase III (KMG-III): the genomes of soil and plant-associated and newly described type strains.</title>
        <authorList>
            <person name="Whitman W."/>
        </authorList>
    </citation>
    <scope>NUCLEOTIDE SEQUENCE [LARGE SCALE GENOMIC DNA]</scope>
    <source>
        <strain evidence="2 3">CGMCC 1.12259</strain>
    </source>
</reference>
<gene>
    <name evidence="2" type="ORF">B0H99_103185</name>
</gene>
<dbReference type="AlphaFoldDB" id="A0A2P8H4A8"/>
<comment type="caution">
    <text evidence="2">The sequence shown here is derived from an EMBL/GenBank/DDBJ whole genome shotgun (WGS) entry which is preliminary data.</text>
</comment>
<dbReference type="RefSeq" id="WP_106532562.1">
    <property type="nucleotide sequence ID" value="NZ_PYAT01000003.1"/>
</dbReference>
<evidence type="ECO:0000313" key="3">
    <source>
        <dbReference type="Proteomes" id="UP000242682"/>
    </source>
</evidence>
<feature type="transmembrane region" description="Helical" evidence="1">
    <location>
        <begin position="32"/>
        <end position="51"/>
    </location>
</feature>